<dbReference type="InterPro" id="IPR001148">
    <property type="entry name" value="CA_dom"/>
</dbReference>
<accession>A0A4W4GYU8</accession>
<keyword evidence="4" id="KW-1185">Reference proteome</keyword>
<dbReference type="SUPFAM" id="SSF51069">
    <property type="entry name" value="Carbonic anhydrase"/>
    <property type="match status" value="1"/>
</dbReference>
<reference evidence="4" key="1">
    <citation type="journal article" date="2014" name="Science">
        <title>Nonhuman genetics. Genomic basis for the convergent evolution of electric organs.</title>
        <authorList>
            <person name="Gallant J.R."/>
            <person name="Traeger L.L."/>
            <person name="Volkening J.D."/>
            <person name="Moffett H."/>
            <person name="Chen P.H."/>
            <person name="Novina C.D."/>
            <person name="Phillips G.N.Jr."/>
            <person name="Anand R."/>
            <person name="Wells G.B."/>
            <person name="Pinch M."/>
            <person name="Guth R."/>
            <person name="Unguez G.A."/>
            <person name="Albert J.S."/>
            <person name="Zakon H.H."/>
            <person name="Samanta M.P."/>
            <person name="Sussman M.R."/>
        </authorList>
    </citation>
    <scope>NUCLEOTIDE SEQUENCE [LARGE SCALE GENOMIC DNA]</scope>
</reference>
<proteinExistence type="inferred from homology"/>
<dbReference type="InterPro" id="IPR036398">
    <property type="entry name" value="CA_dom_sf"/>
</dbReference>
<comment type="similarity">
    <text evidence="1">Belongs to the alpha-carbonic anhydrase family.</text>
</comment>
<evidence type="ECO:0000256" key="1">
    <source>
        <dbReference type="ARBA" id="ARBA00010718"/>
    </source>
</evidence>
<dbReference type="Gene3D" id="3.10.200.10">
    <property type="entry name" value="Alpha carbonic anhydrase"/>
    <property type="match status" value="1"/>
</dbReference>
<name>A0A4W4GYU8_ELEEL</name>
<reference evidence="4" key="2">
    <citation type="journal article" date="2017" name="Sci. Adv.">
        <title>A tail of two voltages: Proteomic comparison of the three electric organs of the electric eel.</title>
        <authorList>
            <person name="Traeger L.L."/>
            <person name="Sabat G."/>
            <person name="Barrett-Wilt G.A."/>
            <person name="Wells G.B."/>
            <person name="Sussman M.R."/>
        </authorList>
    </citation>
    <scope>NUCLEOTIDE SEQUENCE [LARGE SCALE GENOMIC DNA]</scope>
</reference>
<reference evidence="3" key="3">
    <citation type="submission" date="2020-05" db="EMBL/GenBank/DDBJ databases">
        <title>Electrophorus electricus (electric eel) genome, fEleEle1, primary haplotype.</title>
        <authorList>
            <person name="Myers G."/>
            <person name="Meyer A."/>
            <person name="Fedrigo O."/>
            <person name="Formenti G."/>
            <person name="Rhie A."/>
            <person name="Tracey A."/>
            <person name="Sims Y."/>
            <person name="Jarvis E.D."/>
        </authorList>
    </citation>
    <scope>NUCLEOTIDE SEQUENCE [LARGE SCALE GENOMIC DNA]</scope>
</reference>
<dbReference type="PROSITE" id="PS51144">
    <property type="entry name" value="ALPHA_CA_2"/>
    <property type="match status" value="1"/>
</dbReference>
<dbReference type="GeneTree" id="ENSGT00940000164039"/>
<dbReference type="GO" id="GO:0004089">
    <property type="term" value="F:carbonate dehydratase activity"/>
    <property type="evidence" value="ECO:0007669"/>
    <property type="project" value="InterPro"/>
</dbReference>
<dbReference type="Proteomes" id="UP000314983">
    <property type="component" value="Chromosome 14"/>
</dbReference>
<dbReference type="GO" id="GO:0005886">
    <property type="term" value="C:plasma membrane"/>
    <property type="evidence" value="ECO:0007669"/>
    <property type="project" value="TreeGrafter"/>
</dbReference>
<dbReference type="Ensembl" id="ENSEEET00000043373.2">
    <property type="protein sequence ID" value="ENSEEEP00000042885.2"/>
    <property type="gene ID" value="ENSEEEG00000020233.2"/>
</dbReference>
<evidence type="ECO:0000313" key="4">
    <source>
        <dbReference type="Proteomes" id="UP000314983"/>
    </source>
</evidence>
<sequence length="230" mass="25150">SVVYNTEVAMNINGPKIANTYCDGMLQSPINIVTANVVANDNLTLFSFTDTLPYNGLLAQLNPEKMAVEGHIHWGNCRSMSGSKHTVDGKLYSLHTVNYKAGQNSSVGALADPTGPAVLVTNDAGYPKSWKTNFLSSKYLKCDMVALVHSISMDSLLQGVNMVQNYQYLGSLTVPNCSEDVVWIVFKDPIKVSLDLLSVGNSENIGWQKLLTENCCLKYSTTVLWNICTN</sequence>
<dbReference type="OMA" id="TIVTEHC"/>
<dbReference type="PANTHER" id="PTHR18952">
    <property type="entry name" value="CARBONIC ANHYDRASE"/>
    <property type="match status" value="1"/>
</dbReference>
<dbReference type="AlphaFoldDB" id="A0A4W4GYU8"/>
<dbReference type="SMART" id="SM01057">
    <property type="entry name" value="Carb_anhydrase"/>
    <property type="match status" value="1"/>
</dbReference>
<dbReference type="PANTHER" id="PTHR18952:SF200">
    <property type="entry name" value="CARBONIC ANHYDRASE"/>
    <property type="match status" value="1"/>
</dbReference>
<dbReference type="GO" id="GO:0008270">
    <property type="term" value="F:zinc ion binding"/>
    <property type="evidence" value="ECO:0007669"/>
    <property type="project" value="InterPro"/>
</dbReference>
<dbReference type="Pfam" id="PF00194">
    <property type="entry name" value="Carb_anhydrase"/>
    <property type="match status" value="1"/>
</dbReference>
<feature type="domain" description="Alpha-carbonic anhydrase" evidence="2">
    <location>
        <begin position="1"/>
        <end position="230"/>
    </location>
</feature>
<reference evidence="3" key="4">
    <citation type="submission" date="2025-08" db="UniProtKB">
        <authorList>
            <consortium name="Ensembl"/>
        </authorList>
    </citation>
    <scope>IDENTIFICATION</scope>
</reference>
<evidence type="ECO:0000313" key="3">
    <source>
        <dbReference type="Ensembl" id="ENSEEEP00000042885.2"/>
    </source>
</evidence>
<evidence type="ECO:0000259" key="2">
    <source>
        <dbReference type="PROSITE" id="PS51144"/>
    </source>
</evidence>
<organism evidence="3 4">
    <name type="scientific">Electrophorus electricus</name>
    <name type="common">Electric eel</name>
    <name type="synonym">Gymnotus electricus</name>
    <dbReference type="NCBI Taxonomy" id="8005"/>
    <lineage>
        <taxon>Eukaryota</taxon>
        <taxon>Metazoa</taxon>
        <taxon>Chordata</taxon>
        <taxon>Craniata</taxon>
        <taxon>Vertebrata</taxon>
        <taxon>Euteleostomi</taxon>
        <taxon>Actinopterygii</taxon>
        <taxon>Neopterygii</taxon>
        <taxon>Teleostei</taxon>
        <taxon>Ostariophysi</taxon>
        <taxon>Gymnotiformes</taxon>
        <taxon>Gymnotoidei</taxon>
        <taxon>Gymnotidae</taxon>
        <taxon>Electrophorus</taxon>
    </lineage>
</organism>
<dbReference type="InterPro" id="IPR023561">
    <property type="entry name" value="Carbonic_anhydrase_a-class"/>
</dbReference>
<reference evidence="3" key="5">
    <citation type="submission" date="2025-09" db="UniProtKB">
        <authorList>
            <consortium name="Ensembl"/>
        </authorList>
    </citation>
    <scope>IDENTIFICATION</scope>
</reference>
<protein>
    <recommendedName>
        <fullName evidence="2">Alpha-carbonic anhydrase domain-containing protein</fullName>
    </recommendedName>
</protein>